<organism evidence="12 13">
    <name type="scientific">Flavonifractor plautii</name>
    <name type="common">Fusobacterium plautii</name>
    <dbReference type="NCBI Taxonomy" id="292800"/>
    <lineage>
        <taxon>Bacteria</taxon>
        <taxon>Bacillati</taxon>
        <taxon>Bacillota</taxon>
        <taxon>Clostridia</taxon>
        <taxon>Eubacteriales</taxon>
        <taxon>Oscillospiraceae</taxon>
        <taxon>Flavonifractor</taxon>
    </lineage>
</organism>
<feature type="transmembrane region" description="Helical" evidence="10">
    <location>
        <begin position="541"/>
        <end position="565"/>
    </location>
</feature>
<evidence type="ECO:0000256" key="1">
    <source>
        <dbReference type="ARBA" id="ARBA00004202"/>
    </source>
</evidence>
<evidence type="ECO:0000256" key="3">
    <source>
        <dbReference type="ARBA" id="ARBA00022448"/>
    </source>
</evidence>
<evidence type="ECO:0000256" key="8">
    <source>
        <dbReference type="ARBA" id="ARBA00023136"/>
    </source>
</evidence>
<dbReference type="InterPro" id="IPR015856">
    <property type="entry name" value="ABC_transpr_CbiO/EcfA_su"/>
</dbReference>
<keyword evidence="6 12" id="KW-0067">ATP-binding</keyword>
<dbReference type="SMART" id="SM00382">
    <property type="entry name" value="AAA"/>
    <property type="match status" value="1"/>
</dbReference>
<feature type="transmembrane region" description="Helical" evidence="10">
    <location>
        <begin position="577"/>
        <end position="599"/>
    </location>
</feature>
<keyword evidence="8 10" id="KW-0472">Membrane</keyword>
<name>A0A173Z822_FLAPL</name>
<evidence type="ECO:0000256" key="10">
    <source>
        <dbReference type="SAM" id="Phobius"/>
    </source>
</evidence>
<comment type="subcellular location">
    <subcellularLocation>
        <location evidence="1">Cell membrane</location>
        <topology evidence="1">Peripheral membrane protein</topology>
    </subcellularLocation>
</comment>
<dbReference type="SUPFAM" id="SSF52540">
    <property type="entry name" value="P-loop containing nucleoside triphosphate hydrolases"/>
    <property type="match status" value="1"/>
</dbReference>
<evidence type="ECO:0000256" key="2">
    <source>
        <dbReference type="ARBA" id="ARBA00005417"/>
    </source>
</evidence>
<dbReference type="PANTHER" id="PTHR43553:SF24">
    <property type="entry name" value="ENERGY-COUPLING FACTOR TRANSPORTER ATP-BINDING PROTEIN ECFA1"/>
    <property type="match status" value="1"/>
</dbReference>
<gene>
    <name evidence="12" type="primary">fbpC2</name>
    <name evidence="12" type="ORF">ERS852411_00376</name>
</gene>
<dbReference type="Proteomes" id="UP000095746">
    <property type="component" value="Unassembled WGS sequence"/>
</dbReference>
<keyword evidence="3" id="KW-0813">Transport</keyword>
<dbReference type="GO" id="GO:0042626">
    <property type="term" value="F:ATPase-coupled transmembrane transporter activity"/>
    <property type="evidence" value="ECO:0007669"/>
    <property type="project" value="TreeGrafter"/>
</dbReference>
<dbReference type="Pfam" id="PF12822">
    <property type="entry name" value="ECF_trnsprt"/>
    <property type="match status" value="1"/>
</dbReference>
<sequence length="619" mass="68556">MREGRDWLTKFADGHPLMELPSEPRRTYPNEPAITAEGLWFKYEKELPDVVKGLSLTVRRGEFLALLGGNGTGKTTSLKLLSGLQKPYRGEVRLAGSVGVLPQNPQALFVKKTVREDLFEILKGRNFSGKAQEERVAWAVRLCRLEGLLDRHPYDLSGGEQQRAALAKVLLLGPEILLMDEPTKGLDAEFKQVFAEILQSLLRQGVTLLMVSHDIEFCARYAHRCALFFDGSIVTEAPPRAFFSGNSFYTTSANRMARGLLPEAVTAEDVIQACGGNLPPAPELPDSGEPLPEPEEASADYKPKPLPWWRKLGAVLTGTVSFLLFLSFMNVTDLTQLITADGMTELANHQMILYALFILSLFLFATCITRRSHRKDYALQVPKAKRKLAKRTVVSAVLVLLMIPLTLYIGVFYLDNKKYYFISLLVLLECMLPFFLIFEGRKPQARELVIIAVLCAIGIAGRAALFMLPQFKPVMAVTIIAGVAFGGETGFLVGAMTMLASNVLFGQGPLTPWQMFSMGIIGFLAGILFRKGLLRRNRGALCVFGALAAILIYGGIMNPASALTWVGELNEKVLLTYYISGLPFDCIQAAATWLFLWFGAEPMLEKLDRVKVKYGVVER</sequence>
<feature type="transmembrane region" description="Helical" evidence="10">
    <location>
        <begin position="448"/>
        <end position="468"/>
    </location>
</feature>
<feature type="transmembrane region" description="Helical" evidence="10">
    <location>
        <begin position="312"/>
        <end position="331"/>
    </location>
</feature>
<keyword evidence="5" id="KW-0547">Nucleotide-binding</keyword>
<dbReference type="GO" id="GO:0005524">
    <property type="term" value="F:ATP binding"/>
    <property type="evidence" value="ECO:0007669"/>
    <property type="project" value="UniProtKB-KW"/>
</dbReference>
<feature type="domain" description="ABC transporter" evidence="11">
    <location>
        <begin position="34"/>
        <end position="255"/>
    </location>
</feature>
<evidence type="ECO:0000313" key="13">
    <source>
        <dbReference type="Proteomes" id="UP000095746"/>
    </source>
</evidence>
<evidence type="ECO:0000256" key="6">
    <source>
        <dbReference type="ARBA" id="ARBA00022840"/>
    </source>
</evidence>
<dbReference type="Gene3D" id="3.40.50.300">
    <property type="entry name" value="P-loop containing nucleotide triphosphate hydrolases"/>
    <property type="match status" value="1"/>
</dbReference>
<dbReference type="InterPro" id="IPR027417">
    <property type="entry name" value="P-loop_NTPase"/>
</dbReference>
<keyword evidence="12" id="KW-0378">Hydrolase</keyword>
<dbReference type="GO" id="GO:0043190">
    <property type="term" value="C:ATP-binding cassette (ABC) transporter complex"/>
    <property type="evidence" value="ECO:0007669"/>
    <property type="project" value="TreeGrafter"/>
</dbReference>
<evidence type="ECO:0000313" key="12">
    <source>
        <dbReference type="EMBL" id="CUN72047.1"/>
    </source>
</evidence>
<dbReference type="CDD" id="cd03225">
    <property type="entry name" value="ABC_cobalt_CbiO_domain1"/>
    <property type="match status" value="1"/>
</dbReference>
<protein>
    <submittedName>
        <fullName evidence="12">Fe(3+) ions import ATP-binding protein FbpC 2</fullName>
        <ecNumber evidence="12">3.6.3.30</ecNumber>
    </submittedName>
</protein>
<proteinExistence type="inferred from homology"/>
<dbReference type="PANTHER" id="PTHR43553">
    <property type="entry name" value="HEAVY METAL TRANSPORTER"/>
    <property type="match status" value="1"/>
</dbReference>
<feature type="transmembrane region" description="Helical" evidence="10">
    <location>
        <begin position="392"/>
        <end position="413"/>
    </location>
</feature>
<accession>A0A173Z822</accession>
<evidence type="ECO:0000256" key="5">
    <source>
        <dbReference type="ARBA" id="ARBA00022741"/>
    </source>
</evidence>
<dbReference type="InterPro" id="IPR003593">
    <property type="entry name" value="AAA+_ATPase"/>
</dbReference>
<comment type="similarity">
    <text evidence="2">Belongs to the ABC transporter superfamily.</text>
</comment>
<feature type="transmembrane region" description="Helical" evidence="10">
    <location>
        <begin position="419"/>
        <end position="436"/>
    </location>
</feature>
<feature type="transmembrane region" description="Helical" evidence="10">
    <location>
        <begin position="511"/>
        <end position="529"/>
    </location>
</feature>
<dbReference type="PROSITE" id="PS00211">
    <property type="entry name" value="ABC_TRANSPORTER_1"/>
    <property type="match status" value="1"/>
</dbReference>
<evidence type="ECO:0000256" key="7">
    <source>
        <dbReference type="ARBA" id="ARBA00022967"/>
    </source>
</evidence>
<reference evidence="12 13" key="1">
    <citation type="submission" date="2015-09" db="EMBL/GenBank/DDBJ databases">
        <authorList>
            <consortium name="Pathogen Informatics"/>
        </authorList>
    </citation>
    <scope>NUCLEOTIDE SEQUENCE [LARGE SCALE GENOMIC DNA]</scope>
    <source>
        <strain evidence="12 13">2789STDY5608854</strain>
    </source>
</reference>
<keyword evidence="4" id="KW-1003">Cell membrane</keyword>
<keyword evidence="10" id="KW-1133">Transmembrane helix</keyword>
<feature type="region of interest" description="Disordered" evidence="9">
    <location>
        <begin position="279"/>
        <end position="299"/>
    </location>
</feature>
<dbReference type="EC" id="3.6.3.30" evidence="12"/>
<dbReference type="InterPro" id="IPR024529">
    <property type="entry name" value="ECF_trnsprt_substrate-spec"/>
</dbReference>
<evidence type="ECO:0000259" key="11">
    <source>
        <dbReference type="PROSITE" id="PS50893"/>
    </source>
</evidence>
<keyword evidence="7" id="KW-1278">Translocase</keyword>
<evidence type="ECO:0000256" key="9">
    <source>
        <dbReference type="SAM" id="MobiDB-lite"/>
    </source>
</evidence>
<dbReference type="InterPro" id="IPR017871">
    <property type="entry name" value="ABC_transporter-like_CS"/>
</dbReference>
<feature type="transmembrane region" description="Helical" evidence="10">
    <location>
        <begin position="351"/>
        <end position="371"/>
    </location>
</feature>
<dbReference type="PROSITE" id="PS50893">
    <property type="entry name" value="ABC_TRANSPORTER_2"/>
    <property type="match status" value="1"/>
</dbReference>
<evidence type="ECO:0000256" key="4">
    <source>
        <dbReference type="ARBA" id="ARBA00022475"/>
    </source>
</evidence>
<dbReference type="InterPro" id="IPR003439">
    <property type="entry name" value="ABC_transporter-like_ATP-bd"/>
</dbReference>
<dbReference type="Pfam" id="PF00005">
    <property type="entry name" value="ABC_tran"/>
    <property type="match status" value="1"/>
</dbReference>
<dbReference type="EMBL" id="CYZT01000012">
    <property type="protein sequence ID" value="CUN72047.1"/>
    <property type="molecule type" value="Genomic_DNA"/>
</dbReference>
<dbReference type="AlphaFoldDB" id="A0A173Z822"/>
<dbReference type="Gene3D" id="1.10.1760.20">
    <property type="match status" value="1"/>
</dbReference>
<dbReference type="GO" id="GO:0016887">
    <property type="term" value="F:ATP hydrolysis activity"/>
    <property type="evidence" value="ECO:0007669"/>
    <property type="project" value="InterPro"/>
</dbReference>
<keyword evidence="10" id="KW-0812">Transmembrane</keyword>
<dbReference type="InterPro" id="IPR050095">
    <property type="entry name" value="ECF_ABC_transporter_ATP-bd"/>
</dbReference>